<keyword evidence="1" id="KW-0472">Membrane</keyword>
<evidence type="ECO:0000313" key="2">
    <source>
        <dbReference type="EMBL" id="KAK9910802.1"/>
    </source>
</evidence>
<dbReference type="AlphaFoldDB" id="A0AAW1VRV8"/>
<dbReference type="PANTHER" id="PTHR34115:SF5">
    <property type="entry name" value="PROTEIN, PUTATIVE-RELATED"/>
    <property type="match status" value="1"/>
</dbReference>
<feature type="transmembrane region" description="Helical" evidence="1">
    <location>
        <begin position="124"/>
        <end position="145"/>
    </location>
</feature>
<reference evidence="2 3" key="1">
    <citation type="journal article" date="2023" name="G3 (Bethesda)">
        <title>A chromosome-length genome assembly and annotation of blackberry (Rubus argutus, cv. 'Hillquist').</title>
        <authorList>
            <person name="Bruna T."/>
            <person name="Aryal R."/>
            <person name="Dudchenko O."/>
            <person name="Sargent D.J."/>
            <person name="Mead D."/>
            <person name="Buti M."/>
            <person name="Cavallini A."/>
            <person name="Hytonen T."/>
            <person name="Andres J."/>
            <person name="Pham M."/>
            <person name="Weisz D."/>
            <person name="Mascagni F."/>
            <person name="Usai G."/>
            <person name="Natali L."/>
            <person name="Bassil N."/>
            <person name="Fernandez G.E."/>
            <person name="Lomsadze A."/>
            <person name="Armour M."/>
            <person name="Olukolu B."/>
            <person name="Poorten T."/>
            <person name="Britton C."/>
            <person name="Davik J."/>
            <person name="Ashrafi H."/>
            <person name="Aiden E.L."/>
            <person name="Borodovsky M."/>
            <person name="Worthington M."/>
        </authorList>
    </citation>
    <scope>NUCLEOTIDE SEQUENCE [LARGE SCALE GENOMIC DNA]</scope>
    <source>
        <strain evidence="2">PI 553951</strain>
    </source>
</reference>
<organism evidence="2 3">
    <name type="scientific">Rubus argutus</name>
    <name type="common">Southern blackberry</name>
    <dbReference type="NCBI Taxonomy" id="59490"/>
    <lineage>
        <taxon>Eukaryota</taxon>
        <taxon>Viridiplantae</taxon>
        <taxon>Streptophyta</taxon>
        <taxon>Embryophyta</taxon>
        <taxon>Tracheophyta</taxon>
        <taxon>Spermatophyta</taxon>
        <taxon>Magnoliopsida</taxon>
        <taxon>eudicotyledons</taxon>
        <taxon>Gunneridae</taxon>
        <taxon>Pentapetalae</taxon>
        <taxon>rosids</taxon>
        <taxon>fabids</taxon>
        <taxon>Rosales</taxon>
        <taxon>Rosaceae</taxon>
        <taxon>Rosoideae</taxon>
        <taxon>Rosoideae incertae sedis</taxon>
        <taxon>Rubus</taxon>
    </lineage>
</organism>
<name>A0AAW1VRV8_RUBAR</name>
<dbReference type="Proteomes" id="UP001457282">
    <property type="component" value="Unassembled WGS sequence"/>
</dbReference>
<dbReference type="PANTHER" id="PTHR34115">
    <property type="entry name" value="PROTEIN, PUTATIVE-RELATED"/>
    <property type="match status" value="1"/>
</dbReference>
<comment type="caution">
    <text evidence="2">The sequence shown here is derived from an EMBL/GenBank/DDBJ whole genome shotgun (WGS) entry which is preliminary data.</text>
</comment>
<keyword evidence="1" id="KW-1133">Transmembrane helix</keyword>
<feature type="transmembrane region" description="Helical" evidence="1">
    <location>
        <begin position="98"/>
        <end position="118"/>
    </location>
</feature>
<accession>A0AAW1VRV8</accession>
<feature type="transmembrane region" description="Helical" evidence="1">
    <location>
        <begin position="64"/>
        <end position="86"/>
    </location>
</feature>
<evidence type="ECO:0000313" key="3">
    <source>
        <dbReference type="Proteomes" id="UP001457282"/>
    </source>
</evidence>
<protein>
    <submittedName>
        <fullName evidence="2">Uncharacterized protein</fullName>
    </submittedName>
</protein>
<dbReference type="InterPro" id="IPR053258">
    <property type="entry name" value="Ca-permeable_cation_channel"/>
</dbReference>
<sequence>MINPHFNHSDNVHFINSVQFINFAPAAASTYDRYHDIVAFTIPVLLTFVQIRFPSEDLFQTHPITIIVVLCSLLAYSLAFAFSVLVRYFHRYDYSRKWCCMAMVLFGSVSVASLVWLLVSTLVYLLLVGQVLLVLGVVLKLLLLLGGTPCNIPASIPDLRSSSPDLHCSPSAAANINSSLNSATSSPARSSGLLHLSGFQHNQLRLPSASYGLSPSL</sequence>
<keyword evidence="1" id="KW-0812">Transmembrane</keyword>
<dbReference type="EMBL" id="JBEDUW010000007">
    <property type="protein sequence ID" value="KAK9910802.1"/>
    <property type="molecule type" value="Genomic_DNA"/>
</dbReference>
<proteinExistence type="predicted"/>
<evidence type="ECO:0000256" key="1">
    <source>
        <dbReference type="SAM" id="Phobius"/>
    </source>
</evidence>
<gene>
    <name evidence="2" type="ORF">M0R45_034746</name>
</gene>
<keyword evidence="3" id="KW-1185">Reference proteome</keyword>